<proteinExistence type="predicted"/>
<feature type="compositionally biased region" description="Pro residues" evidence="1">
    <location>
        <begin position="82"/>
        <end position="91"/>
    </location>
</feature>
<gene>
    <name evidence="2" type="ORF">BAE44_0014452</name>
</gene>
<evidence type="ECO:0000256" key="1">
    <source>
        <dbReference type="SAM" id="MobiDB-lite"/>
    </source>
</evidence>
<comment type="caution">
    <text evidence="2">The sequence shown here is derived from an EMBL/GenBank/DDBJ whole genome shotgun (WGS) entry which is preliminary data.</text>
</comment>
<evidence type="ECO:0000313" key="3">
    <source>
        <dbReference type="Proteomes" id="UP000095767"/>
    </source>
</evidence>
<dbReference type="STRING" id="888268.A0A1E5VHC6"/>
<feature type="region of interest" description="Disordered" evidence="1">
    <location>
        <begin position="1"/>
        <end position="98"/>
    </location>
</feature>
<dbReference type="OrthoDB" id="675006at2759"/>
<dbReference type="EMBL" id="LWDX02039512">
    <property type="protein sequence ID" value="OEL24529.1"/>
    <property type="molecule type" value="Genomic_DNA"/>
</dbReference>
<dbReference type="AlphaFoldDB" id="A0A1E5VHC6"/>
<sequence length="98" mass="10369">MPMERSVSCAERGTKYGGMAGPDLRSYNASYARPAPQPSSRVKHARSVSSWTCPVPPHVQRSGSTKSATEGRPTPGLNLRPTRPPTGPPSRPTVALGS</sequence>
<reference evidence="2 3" key="1">
    <citation type="submission" date="2016-09" db="EMBL/GenBank/DDBJ databases">
        <title>The draft genome of Dichanthelium oligosanthes: A C3 panicoid grass species.</title>
        <authorList>
            <person name="Studer A.J."/>
            <person name="Schnable J.C."/>
            <person name="Brutnell T.P."/>
        </authorList>
    </citation>
    <scope>NUCLEOTIDE SEQUENCE [LARGE SCALE GENOMIC DNA]</scope>
    <source>
        <strain evidence="3">cv. Kellogg 1175</strain>
        <tissue evidence="2">Leaf</tissue>
    </source>
</reference>
<organism evidence="2 3">
    <name type="scientific">Dichanthelium oligosanthes</name>
    <dbReference type="NCBI Taxonomy" id="888268"/>
    <lineage>
        <taxon>Eukaryota</taxon>
        <taxon>Viridiplantae</taxon>
        <taxon>Streptophyta</taxon>
        <taxon>Embryophyta</taxon>
        <taxon>Tracheophyta</taxon>
        <taxon>Spermatophyta</taxon>
        <taxon>Magnoliopsida</taxon>
        <taxon>Liliopsida</taxon>
        <taxon>Poales</taxon>
        <taxon>Poaceae</taxon>
        <taxon>PACMAD clade</taxon>
        <taxon>Panicoideae</taxon>
        <taxon>Panicodae</taxon>
        <taxon>Paniceae</taxon>
        <taxon>Dichantheliinae</taxon>
        <taxon>Dichanthelium</taxon>
    </lineage>
</organism>
<dbReference type="Proteomes" id="UP000095767">
    <property type="component" value="Unassembled WGS sequence"/>
</dbReference>
<protein>
    <submittedName>
        <fullName evidence="2">Uncharacterized protein</fullName>
    </submittedName>
</protein>
<accession>A0A1E5VHC6</accession>
<name>A0A1E5VHC6_9POAL</name>
<keyword evidence="3" id="KW-1185">Reference proteome</keyword>
<evidence type="ECO:0000313" key="2">
    <source>
        <dbReference type="EMBL" id="OEL24529.1"/>
    </source>
</evidence>